<keyword evidence="5" id="KW-0833">Ubl conjugation pathway</keyword>
<feature type="region of interest" description="Disordered" evidence="8">
    <location>
        <begin position="746"/>
        <end position="772"/>
    </location>
</feature>
<dbReference type="GO" id="GO:0004843">
    <property type="term" value="F:cysteine-type deubiquitinase activity"/>
    <property type="evidence" value="ECO:0007669"/>
    <property type="project" value="UniProtKB-EC"/>
</dbReference>
<feature type="compositionally biased region" description="Basic and acidic residues" evidence="8">
    <location>
        <begin position="749"/>
        <end position="772"/>
    </location>
</feature>
<evidence type="ECO:0000256" key="3">
    <source>
        <dbReference type="ARBA" id="ARBA00012759"/>
    </source>
</evidence>
<dbReference type="EC" id="3.4.19.12" evidence="3"/>
<feature type="region of interest" description="Disordered" evidence="8">
    <location>
        <begin position="521"/>
        <end position="575"/>
    </location>
</feature>
<proteinExistence type="inferred from homology"/>
<dbReference type="GO" id="GO:0016579">
    <property type="term" value="P:protein deubiquitination"/>
    <property type="evidence" value="ECO:0007669"/>
    <property type="project" value="InterPro"/>
</dbReference>
<protein>
    <recommendedName>
        <fullName evidence="3">ubiquitinyl hydrolase 1</fullName>
        <ecNumber evidence="3">3.4.19.12</ecNumber>
    </recommendedName>
</protein>
<dbReference type="PROSITE" id="PS00973">
    <property type="entry name" value="USP_2"/>
    <property type="match status" value="1"/>
</dbReference>
<evidence type="ECO:0000256" key="2">
    <source>
        <dbReference type="ARBA" id="ARBA00009085"/>
    </source>
</evidence>
<feature type="compositionally biased region" description="Polar residues" evidence="8">
    <location>
        <begin position="524"/>
        <end position="541"/>
    </location>
</feature>
<feature type="compositionally biased region" description="Basic and acidic residues" evidence="8">
    <location>
        <begin position="490"/>
        <end position="504"/>
    </location>
</feature>
<comment type="similarity">
    <text evidence="2">Belongs to the peptidase C19 family.</text>
</comment>
<keyword evidence="6 10" id="KW-0378">Hydrolase</keyword>
<dbReference type="Proteomes" id="UP001067231">
    <property type="component" value="Unassembled WGS sequence"/>
</dbReference>
<dbReference type="PANTHER" id="PTHR24006">
    <property type="entry name" value="UBIQUITIN CARBOXYL-TERMINAL HYDROLASE"/>
    <property type="match status" value="1"/>
</dbReference>
<evidence type="ECO:0000256" key="5">
    <source>
        <dbReference type="ARBA" id="ARBA00022786"/>
    </source>
</evidence>
<evidence type="ECO:0000256" key="7">
    <source>
        <dbReference type="ARBA" id="ARBA00022807"/>
    </source>
</evidence>
<gene>
    <name evidence="10" type="ORF">OJ253_2783</name>
</gene>
<evidence type="ECO:0000259" key="9">
    <source>
        <dbReference type="PROSITE" id="PS50235"/>
    </source>
</evidence>
<sequence length="772" mass="86618">MTLLASPQVEKRQDSSPFTLQISNRVVSFVPGGFLAVQAEMQDSSNGPSDPKASGTAGDLLEEKEQVVSNAPLGRPEYYYFPPELITDARAPLEPRELARFRPYGRGLANPGWNTCYFNSILQALTYAPYLSTDCLRRNHQRICKHRHDQLVCMMCMFEDHVHVMLDNTSKSSGENQPVVSSFIKCAQKLIWKRFKIGMMHDAQEFLRYFLEALHKSCFPKSLQSDHVFRKIHPITSSTTYIGQLFCGFFLSRIICSTCNYTSNTYDPFMDIPLDIMGVSNLENALQLFTKTEFLTGENRYICPKCKQRSDASKQLLIERLPPLLTIQLKRFSYVAHGSRKPNKAIRFPETLDLEPFLASRTHSVRKSTPSSASSSDSTSAHTYKLWAVVCHAGSTLSCGHYYTYARSINNKWYCFNDEYVKPSRLESVLDENYKAYLLFYYRPEFNREDLLNGSPASSKGSLGGDIQTLSPLAPDVSLINVRLGADSKASSRGDGSQHPEKPSGSKQSVDELLDQLLERGSGKASSIQSQDTSSAQNLVDSNDIRLVLTPESDSRVADQGSERPSSNSSSLEGQEDLGRYGVASCFRLRSLLFCNSWTSKSRTRRNLATILYLKKLQRLKLATSYFRGSSSPSVPVGLTSISRSPIQQWEDLHLSGDAAQSLEDAQKSLLARSNVRSDYDKEYDKGKVKKPLRQAKMISESTGEIVKNINKNKGTPNKPVYMGNGTNMKDLNSLSNSQLFDIAFNNRGSDDDSSRQHERNNKTRCDLEDQS</sequence>
<evidence type="ECO:0000256" key="6">
    <source>
        <dbReference type="ARBA" id="ARBA00022801"/>
    </source>
</evidence>
<name>A0A9D5DL06_9CRYT</name>
<keyword evidence="7" id="KW-0788">Thiol protease</keyword>
<evidence type="ECO:0000256" key="1">
    <source>
        <dbReference type="ARBA" id="ARBA00000707"/>
    </source>
</evidence>
<dbReference type="InterPro" id="IPR038765">
    <property type="entry name" value="Papain-like_cys_pep_sf"/>
</dbReference>
<dbReference type="PROSITE" id="PS50235">
    <property type="entry name" value="USP_3"/>
    <property type="match status" value="1"/>
</dbReference>
<reference evidence="10" key="1">
    <citation type="submission" date="2022-10" db="EMBL/GenBank/DDBJ databases">
        <title>Adaptive evolution leads to modifications in subtelomeric GC content in a zoonotic Cryptosporidium species.</title>
        <authorList>
            <person name="Li J."/>
            <person name="Feng Y."/>
            <person name="Xiao L."/>
        </authorList>
    </citation>
    <scope>NUCLEOTIDE SEQUENCE</scope>
    <source>
        <strain evidence="10">33844</strain>
    </source>
</reference>
<dbReference type="SUPFAM" id="SSF54001">
    <property type="entry name" value="Cysteine proteinases"/>
    <property type="match status" value="1"/>
</dbReference>
<dbReference type="Gene3D" id="3.90.70.10">
    <property type="entry name" value="Cysteine proteinases"/>
    <property type="match status" value="1"/>
</dbReference>
<dbReference type="InterPro" id="IPR018200">
    <property type="entry name" value="USP_CS"/>
</dbReference>
<dbReference type="GO" id="GO:0006508">
    <property type="term" value="P:proteolysis"/>
    <property type="evidence" value="ECO:0007669"/>
    <property type="project" value="UniProtKB-KW"/>
</dbReference>
<dbReference type="InterPro" id="IPR028889">
    <property type="entry name" value="USP"/>
</dbReference>
<evidence type="ECO:0000313" key="10">
    <source>
        <dbReference type="EMBL" id="KAJ1606375.1"/>
    </source>
</evidence>
<comment type="caution">
    <text evidence="10">The sequence shown here is derived from an EMBL/GenBank/DDBJ whole genome shotgun (WGS) entry which is preliminary data.</text>
</comment>
<dbReference type="Pfam" id="PF00443">
    <property type="entry name" value="UCH"/>
    <property type="match status" value="1"/>
</dbReference>
<feature type="region of interest" description="Disordered" evidence="8">
    <location>
        <begin position="488"/>
        <end position="509"/>
    </location>
</feature>
<keyword evidence="4" id="KW-0645">Protease</keyword>
<evidence type="ECO:0000256" key="4">
    <source>
        <dbReference type="ARBA" id="ARBA00022670"/>
    </source>
</evidence>
<feature type="domain" description="USP" evidence="9">
    <location>
        <begin position="106"/>
        <end position="444"/>
    </location>
</feature>
<dbReference type="AlphaFoldDB" id="A0A9D5DL06"/>
<organism evidence="10">
    <name type="scientific">Cryptosporidium canis</name>
    <dbReference type="NCBI Taxonomy" id="195482"/>
    <lineage>
        <taxon>Eukaryota</taxon>
        <taxon>Sar</taxon>
        <taxon>Alveolata</taxon>
        <taxon>Apicomplexa</taxon>
        <taxon>Conoidasida</taxon>
        <taxon>Coccidia</taxon>
        <taxon>Eucoccidiorida</taxon>
        <taxon>Eimeriorina</taxon>
        <taxon>Cryptosporidiidae</taxon>
        <taxon>Cryptosporidium</taxon>
    </lineage>
</organism>
<dbReference type="GO" id="GO:0005829">
    <property type="term" value="C:cytosol"/>
    <property type="evidence" value="ECO:0007669"/>
    <property type="project" value="TreeGrafter"/>
</dbReference>
<dbReference type="CDD" id="cd02661">
    <property type="entry name" value="Peptidase_C19E"/>
    <property type="match status" value="1"/>
</dbReference>
<comment type="catalytic activity">
    <reaction evidence="1">
        <text>Thiol-dependent hydrolysis of ester, thioester, amide, peptide and isopeptide bonds formed by the C-terminal Gly of ubiquitin (a 76-residue protein attached to proteins as an intracellular targeting signal).</text>
        <dbReference type="EC" id="3.4.19.12"/>
    </reaction>
</comment>
<evidence type="ECO:0000256" key="8">
    <source>
        <dbReference type="SAM" id="MobiDB-lite"/>
    </source>
</evidence>
<dbReference type="GO" id="GO:0005634">
    <property type="term" value="C:nucleus"/>
    <property type="evidence" value="ECO:0007669"/>
    <property type="project" value="TreeGrafter"/>
</dbReference>
<accession>A0A9D5DL06</accession>
<dbReference type="PANTHER" id="PTHR24006:SF758">
    <property type="entry name" value="UBIQUITIN CARBOXYL-TERMINAL HYDROLASE 36"/>
    <property type="match status" value="1"/>
</dbReference>
<dbReference type="EMBL" id="JAPCXC010000079">
    <property type="protein sequence ID" value="KAJ1606375.1"/>
    <property type="molecule type" value="Genomic_DNA"/>
</dbReference>
<dbReference type="OrthoDB" id="420187at2759"/>
<dbReference type="InterPro" id="IPR001394">
    <property type="entry name" value="Peptidase_C19_UCH"/>
</dbReference>
<dbReference type="InterPro" id="IPR050164">
    <property type="entry name" value="Peptidase_C19"/>
</dbReference>